<evidence type="ECO:0000259" key="2">
    <source>
        <dbReference type="PROSITE" id="PS51232"/>
    </source>
</evidence>
<gene>
    <name evidence="3" type="ORF">HPB52_016832</name>
</gene>
<evidence type="ECO:0000313" key="3">
    <source>
        <dbReference type="EMBL" id="KAH7969342.1"/>
    </source>
</evidence>
<feature type="compositionally biased region" description="Low complexity" evidence="1">
    <location>
        <begin position="1"/>
        <end position="15"/>
    </location>
</feature>
<evidence type="ECO:0000313" key="4">
    <source>
        <dbReference type="Proteomes" id="UP000821837"/>
    </source>
</evidence>
<dbReference type="GO" id="GO:0003779">
    <property type="term" value="F:actin binding"/>
    <property type="evidence" value="ECO:0007669"/>
    <property type="project" value="InterPro"/>
</dbReference>
<dbReference type="Proteomes" id="UP000821837">
    <property type="component" value="Unassembled WGS sequence"/>
</dbReference>
<sequence length="491" mass="54116">MSLRWRSLASRSRLGSGPGGDGPWEPDECVKLLANPDLTRLTVVKRELGRASSSWMTRFLELDGLDALFCALDAFSGHHEASFQDAVLQLHCVECLRALMNARTGLDHIVKQPRYTRKLAEALASPNRVVRKQVLELLSAVCVYAPGGQVLALDALDHLRASTGREHRFSVLVDELSHPEVLPYAATVLAFINCVLISTDDFRERLRLRNQLLGLGFLELVEPLRRSGDDELFIQCHVFETTREADDEHALSLGLTASGNHYEAFAAVMNKAGYRPTQQSPGRSPRHRSHLAWELLERLSQQLSSGPVLPLYNAMGPKLTPTPPELAAMERLDNGCSRHRGGSEGESEGLKKSSARGGTDAQVSALSRSTSYRSKSTQARRSSQPSPVVRRNQEVVGVERCPNSTNLTKRSIEASPQHSPSQRSSPRSTQLTRSSVLRSSTDGQPPVVAAACKTRTSTTPDAYLRLRYPVSLKNSRELKLQPSMEARRSAC</sequence>
<dbReference type="PANTHER" id="PTHR46345">
    <property type="entry name" value="INVERTED FORMIN-2"/>
    <property type="match status" value="1"/>
</dbReference>
<accession>A0A9D4Q9T0</accession>
<dbReference type="InterPro" id="IPR011989">
    <property type="entry name" value="ARM-like"/>
</dbReference>
<dbReference type="GO" id="GO:0031267">
    <property type="term" value="F:small GTPase binding"/>
    <property type="evidence" value="ECO:0007669"/>
    <property type="project" value="InterPro"/>
</dbReference>
<feature type="compositionally biased region" description="Low complexity" evidence="1">
    <location>
        <begin position="380"/>
        <end position="390"/>
    </location>
</feature>
<dbReference type="GO" id="GO:0030036">
    <property type="term" value="P:actin cytoskeleton organization"/>
    <property type="evidence" value="ECO:0007669"/>
    <property type="project" value="InterPro"/>
</dbReference>
<dbReference type="InterPro" id="IPR014768">
    <property type="entry name" value="GBD/FH3_dom"/>
</dbReference>
<reference evidence="3" key="1">
    <citation type="journal article" date="2020" name="Cell">
        <title>Large-Scale Comparative Analyses of Tick Genomes Elucidate Their Genetic Diversity and Vector Capacities.</title>
        <authorList>
            <consortium name="Tick Genome and Microbiome Consortium (TIGMIC)"/>
            <person name="Jia N."/>
            <person name="Wang J."/>
            <person name="Shi W."/>
            <person name="Du L."/>
            <person name="Sun Y."/>
            <person name="Zhan W."/>
            <person name="Jiang J.F."/>
            <person name="Wang Q."/>
            <person name="Zhang B."/>
            <person name="Ji P."/>
            <person name="Bell-Sakyi L."/>
            <person name="Cui X.M."/>
            <person name="Yuan T.T."/>
            <person name="Jiang B.G."/>
            <person name="Yang W.F."/>
            <person name="Lam T.T."/>
            <person name="Chang Q.C."/>
            <person name="Ding S.J."/>
            <person name="Wang X.J."/>
            <person name="Zhu J.G."/>
            <person name="Ruan X.D."/>
            <person name="Zhao L."/>
            <person name="Wei J.T."/>
            <person name="Ye R.Z."/>
            <person name="Que T.C."/>
            <person name="Du C.H."/>
            <person name="Zhou Y.H."/>
            <person name="Cheng J.X."/>
            <person name="Dai P.F."/>
            <person name="Guo W.B."/>
            <person name="Han X.H."/>
            <person name="Huang E.J."/>
            <person name="Li L.F."/>
            <person name="Wei W."/>
            <person name="Gao Y.C."/>
            <person name="Liu J.Z."/>
            <person name="Shao H.Z."/>
            <person name="Wang X."/>
            <person name="Wang C.C."/>
            <person name="Yang T.C."/>
            <person name="Huo Q.B."/>
            <person name="Li W."/>
            <person name="Chen H.Y."/>
            <person name="Chen S.E."/>
            <person name="Zhou L.G."/>
            <person name="Ni X.B."/>
            <person name="Tian J.H."/>
            <person name="Sheng Y."/>
            <person name="Liu T."/>
            <person name="Pan Y.S."/>
            <person name="Xia L.Y."/>
            <person name="Li J."/>
            <person name="Zhao F."/>
            <person name="Cao W.C."/>
        </authorList>
    </citation>
    <scope>NUCLEOTIDE SEQUENCE</scope>
    <source>
        <strain evidence="3">Rsan-2018</strain>
    </source>
</reference>
<feature type="compositionally biased region" description="Low complexity" evidence="1">
    <location>
        <begin position="415"/>
        <end position="435"/>
    </location>
</feature>
<dbReference type="Pfam" id="PF06367">
    <property type="entry name" value="Drf_FH3"/>
    <property type="match status" value="1"/>
</dbReference>
<feature type="domain" description="GBD/FH3" evidence="2">
    <location>
        <begin position="1"/>
        <end position="327"/>
    </location>
</feature>
<dbReference type="PANTHER" id="PTHR46345:SF8">
    <property type="entry name" value="FORMIN 3, ISOFORM B"/>
    <property type="match status" value="1"/>
</dbReference>
<reference evidence="3" key="2">
    <citation type="submission" date="2021-09" db="EMBL/GenBank/DDBJ databases">
        <authorList>
            <person name="Jia N."/>
            <person name="Wang J."/>
            <person name="Shi W."/>
            <person name="Du L."/>
            <person name="Sun Y."/>
            <person name="Zhan W."/>
            <person name="Jiang J."/>
            <person name="Wang Q."/>
            <person name="Zhang B."/>
            <person name="Ji P."/>
            <person name="Sakyi L.B."/>
            <person name="Cui X."/>
            <person name="Yuan T."/>
            <person name="Jiang B."/>
            <person name="Yang W."/>
            <person name="Lam T.T.-Y."/>
            <person name="Chang Q."/>
            <person name="Ding S."/>
            <person name="Wang X."/>
            <person name="Zhu J."/>
            <person name="Ruan X."/>
            <person name="Zhao L."/>
            <person name="Wei J."/>
            <person name="Que T."/>
            <person name="Du C."/>
            <person name="Cheng J."/>
            <person name="Dai P."/>
            <person name="Han X."/>
            <person name="Huang E."/>
            <person name="Gao Y."/>
            <person name="Liu J."/>
            <person name="Shao H."/>
            <person name="Ye R."/>
            <person name="Li L."/>
            <person name="Wei W."/>
            <person name="Wang X."/>
            <person name="Wang C."/>
            <person name="Huo Q."/>
            <person name="Li W."/>
            <person name="Guo W."/>
            <person name="Chen H."/>
            <person name="Chen S."/>
            <person name="Zhou L."/>
            <person name="Zhou L."/>
            <person name="Ni X."/>
            <person name="Tian J."/>
            <person name="Zhou Y."/>
            <person name="Sheng Y."/>
            <person name="Liu T."/>
            <person name="Pan Y."/>
            <person name="Xia L."/>
            <person name="Li J."/>
            <person name="Zhao F."/>
            <person name="Cao W."/>
        </authorList>
    </citation>
    <scope>NUCLEOTIDE SEQUENCE</scope>
    <source>
        <strain evidence="3">Rsan-2018</strain>
        <tissue evidence="3">Larvae</tissue>
    </source>
</reference>
<dbReference type="InterPro" id="IPR010473">
    <property type="entry name" value="GTPase-bd"/>
</dbReference>
<dbReference type="SUPFAM" id="SSF48371">
    <property type="entry name" value="ARM repeat"/>
    <property type="match status" value="1"/>
</dbReference>
<feature type="region of interest" description="Disordered" evidence="1">
    <location>
        <begin position="335"/>
        <end position="459"/>
    </location>
</feature>
<evidence type="ECO:0000256" key="1">
    <source>
        <dbReference type="SAM" id="MobiDB-lite"/>
    </source>
</evidence>
<dbReference type="EMBL" id="JABSTV010001248">
    <property type="protein sequence ID" value="KAH7969342.1"/>
    <property type="molecule type" value="Genomic_DNA"/>
</dbReference>
<dbReference type="Gene3D" id="1.25.10.10">
    <property type="entry name" value="Leucine-rich Repeat Variant"/>
    <property type="match status" value="1"/>
</dbReference>
<dbReference type="InterPro" id="IPR016024">
    <property type="entry name" value="ARM-type_fold"/>
</dbReference>
<dbReference type="AlphaFoldDB" id="A0A9D4Q9T0"/>
<comment type="caution">
    <text evidence="3">The sequence shown here is derived from an EMBL/GenBank/DDBJ whole genome shotgun (WGS) entry which is preliminary data.</text>
</comment>
<name>A0A9D4Q9T0_RHISA</name>
<protein>
    <recommendedName>
        <fullName evidence="2">GBD/FH3 domain-containing protein</fullName>
    </recommendedName>
</protein>
<dbReference type="VEuPathDB" id="VectorBase:RSAN_054428"/>
<proteinExistence type="predicted"/>
<dbReference type="InterPro" id="IPR010472">
    <property type="entry name" value="FH3_dom"/>
</dbReference>
<keyword evidence="4" id="KW-1185">Reference proteome</keyword>
<organism evidence="3 4">
    <name type="scientific">Rhipicephalus sanguineus</name>
    <name type="common">Brown dog tick</name>
    <name type="synonym">Ixodes sanguineus</name>
    <dbReference type="NCBI Taxonomy" id="34632"/>
    <lineage>
        <taxon>Eukaryota</taxon>
        <taxon>Metazoa</taxon>
        <taxon>Ecdysozoa</taxon>
        <taxon>Arthropoda</taxon>
        <taxon>Chelicerata</taxon>
        <taxon>Arachnida</taxon>
        <taxon>Acari</taxon>
        <taxon>Parasitiformes</taxon>
        <taxon>Ixodida</taxon>
        <taxon>Ixodoidea</taxon>
        <taxon>Ixodidae</taxon>
        <taxon>Rhipicephalinae</taxon>
        <taxon>Rhipicephalus</taxon>
        <taxon>Rhipicephalus</taxon>
    </lineage>
</organism>
<dbReference type="Pfam" id="PF06371">
    <property type="entry name" value="Drf_GBD"/>
    <property type="match status" value="1"/>
</dbReference>
<dbReference type="PROSITE" id="PS51232">
    <property type="entry name" value="GBD_FH3"/>
    <property type="match status" value="1"/>
</dbReference>
<dbReference type="SMART" id="SM01140">
    <property type="entry name" value="Drf_GBD"/>
    <property type="match status" value="1"/>
</dbReference>
<dbReference type="SMART" id="SM01139">
    <property type="entry name" value="Drf_FH3"/>
    <property type="match status" value="1"/>
</dbReference>
<feature type="compositionally biased region" description="Polar residues" evidence="1">
    <location>
        <begin position="361"/>
        <end position="379"/>
    </location>
</feature>
<feature type="region of interest" description="Disordered" evidence="1">
    <location>
        <begin position="1"/>
        <end position="22"/>
    </location>
</feature>